<reference evidence="2 3" key="1">
    <citation type="submission" date="2017-02" db="EMBL/GenBank/DDBJ databases">
        <authorList>
            <person name="Peterson S.W."/>
        </authorList>
    </citation>
    <scope>NUCLEOTIDE SEQUENCE [LARGE SCALE GENOMIC DNA]</scope>
    <source>
        <strain evidence="2 3">DSM 21481</strain>
    </source>
</reference>
<protein>
    <recommendedName>
        <fullName evidence="4">Nitrate ABC transporter substrate-binding protein</fullName>
    </recommendedName>
</protein>
<evidence type="ECO:0000256" key="1">
    <source>
        <dbReference type="SAM" id="SignalP"/>
    </source>
</evidence>
<evidence type="ECO:0000313" key="3">
    <source>
        <dbReference type="Proteomes" id="UP000189777"/>
    </source>
</evidence>
<dbReference type="RefSeq" id="WP_079575657.1">
    <property type="nucleotide sequence ID" value="NZ_FUZQ01000006.1"/>
</dbReference>
<dbReference type="Gene3D" id="3.40.190.10">
    <property type="entry name" value="Periplasmic binding protein-like II"/>
    <property type="match status" value="2"/>
</dbReference>
<proteinExistence type="predicted"/>
<dbReference type="Proteomes" id="UP000189777">
    <property type="component" value="Unassembled WGS sequence"/>
</dbReference>
<dbReference type="PROSITE" id="PS51257">
    <property type="entry name" value="PROKAR_LIPOPROTEIN"/>
    <property type="match status" value="1"/>
</dbReference>
<dbReference type="EMBL" id="FUZQ01000006">
    <property type="protein sequence ID" value="SKC75219.1"/>
    <property type="molecule type" value="Genomic_DNA"/>
</dbReference>
<dbReference type="OrthoDB" id="3595952at2"/>
<feature type="chain" id="PRO_5038763734" description="Nitrate ABC transporter substrate-binding protein" evidence="1">
    <location>
        <begin position="26"/>
        <end position="389"/>
    </location>
</feature>
<gene>
    <name evidence="2" type="ORF">SAMN04324258_3386</name>
</gene>
<keyword evidence="1" id="KW-0732">Signal</keyword>
<name>A0A1T5LHT6_9MICO</name>
<evidence type="ECO:0000313" key="2">
    <source>
        <dbReference type="EMBL" id="SKC75219.1"/>
    </source>
</evidence>
<evidence type="ECO:0008006" key="4">
    <source>
        <dbReference type="Google" id="ProtNLM"/>
    </source>
</evidence>
<accession>A0A1T5LHT6</accession>
<keyword evidence="3" id="KW-1185">Reference proteome</keyword>
<dbReference type="STRING" id="526729.SAMN04324258_3386"/>
<feature type="signal peptide" evidence="1">
    <location>
        <begin position="1"/>
        <end position="25"/>
    </location>
</feature>
<sequence length="389" mass="40385">MALSRTHLVPLAAVLGLLTLSGCGAGATADTASSGASAAPAADGGGVLAGTCPDEVVVQLQWQPQSDQGAVFGLLGEGWTLDAEQHSVTGALVADGEDTGVDLTLRAGGPAIGFQSVPSQMYVDDTVTVGLVHGDQLVAAAAEAPVVGVAPLLKHSPAILMWDPESHPEITGVDDVRASGAPVVVSADQIYPAWMVAHDLLDADQIDTTYDGNPARFVGDPTVVQQGFGNSEPYTYENEVPEWGRSVGFGYVKDVGYDVYASNVSVRADRLEELAPCLELLVPMIQQANADYVAAPQAVNDLIVDVVAQDPSYSPYSAGEAAYSAETLAAEGLIGPEEDGSVSTYDMSRVESFVADLVDVLEGEGTDLGDPAADTLFTDRFTDHDVTMD</sequence>
<dbReference type="AlphaFoldDB" id="A0A1T5LHT6"/>
<organism evidence="2 3">
    <name type="scientific">Krasilnikoviella flava</name>
    <dbReference type="NCBI Taxonomy" id="526729"/>
    <lineage>
        <taxon>Bacteria</taxon>
        <taxon>Bacillati</taxon>
        <taxon>Actinomycetota</taxon>
        <taxon>Actinomycetes</taxon>
        <taxon>Micrococcales</taxon>
        <taxon>Promicromonosporaceae</taxon>
        <taxon>Krasilnikoviella</taxon>
    </lineage>
</organism>